<dbReference type="AlphaFoldDB" id="A0A7W9Z1X8"/>
<accession>A0A7W9Z1X8</accession>
<dbReference type="RefSeq" id="WP_077548644.1">
    <property type="nucleotide sequence ID" value="NZ_JACHEJ010000040.1"/>
</dbReference>
<comment type="caution">
    <text evidence="1">The sequence shown here is derived from an EMBL/GenBank/DDBJ whole genome shotgun (WGS) entry which is preliminary data.</text>
</comment>
<evidence type="ECO:0000313" key="1">
    <source>
        <dbReference type="EMBL" id="MBB6182559.1"/>
    </source>
</evidence>
<sequence length="167" mass="18970">MWIELDKNEVATILAATDNPSVIAKLTPSSPHPDADTFIEAADGNDYFHVGGYVLGWLWVPNEAAGFDELNDFDDYDISRECRELLESVYRLMWRTWMPTRSKNWVKAALTVFDGRSFWKKMIFSSSSRRRTSQCHGPTRKPAVPMAMTHPQLALPMNAACGLCLRQ</sequence>
<name>A0A7W9Z1X8_9HYPH</name>
<dbReference type="EMBL" id="JACHEJ010000040">
    <property type="protein sequence ID" value="MBB6182559.1"/>
    <property type="molecule type" value="Genomic_DNA"/>
</dbReference>
<keyword evidence="2" id="KW-1185">Reference proteome</keyword>
<organism evidence="1 2">
    <name type="scientific">Pseudorhizobium flavum</name>
    <dbReference type="NCBI Taxonomy" id="1335061"/>
    <lineage>
        <taxon>Bacteria</taxon>
        <taxon>Pseudomonadati</taxon>
        <taxon>Pseudomonadota</taxon>
        <taxon>Alphaproteobacteria</taxon>
        <taxon>Hyphomicrobiales</taxon>
        <taxon>Rhizobiaceae</taxon>
        <taxon>Rhizobium/Agrobacterium group</taxon>
        <taxon>Pseudorhizobium</taxon>
    </lineage>
</organism>
<evidence type="ECO:0000313" key="2">
    <source>
        <dbReference type="Proteomes" id="UP000535501"/>
    </source>
</evidence>
<proteinExistence type="predicted"/>
<reference evidence="1 2" key="1">
    <citation type="submission" date="2020-08" db="EMBL/GenBank/DDBJ databases">
        <title>Genomic Encyclopedia of Type Strains, Phase IV (KMG-IV): sequencing the most valuable type-strain genomes for metagenomic binning, comparative biology and taxonomic classification.</title>
        <authorList>
            <person name="Goeker M."/>
        </authorList>
    </citation>
    <scope>NUCLEOTIDE SEQUENCE [LARGE SCALE GENOMIC DNA]</scope>
    <source>
        <strain evidence="1 2">DSM 102134</strain>
    </source>
</reference>
<protein>
    <submittedName>
        <fullName evidence="1">Uncharacterized protein</fullName>
    </submittedName>
</protein>
<dbReference type="Proteomes" id="UP000535501">
    <property type="component" value="Unassembled WGS sequence"/>
</dbReference>
<gene>
    <name evidence="1" type="ORF">HNQ75_004548</name>
</gene>